<evidence type="ECO:0000313" key="12">
    <source>
        <dbReference type="EMBL" id="VDO13599.1"/>
    </source>
</evidence>
<dbReference type="PANTHER" id="PTHR18952:SF141">
    <property type="entry name" value="CARBONIC ANHYDRASE"/>
    <property type="match status" value="1"/>
</dbReference>
<keyword evidence="8 10" id="KW-0456">Lyase</keyword>
<evidence type="ECO:0000256" key="4">
    <source>
        <dbReference type="ARBA" id="ARBA00012925"/>
    </source>
</evidence>
<keyword evidence="7 10" id="KW-0862">Zinc</keyword>
<dbReference type="CDD" id="cd00326">
    <property type="entry name" value="alpha_CA"/>
    <property type="match status" value="1"/>
</dbReference>
<comment type="catalytic activity">
    <reaction evidence="9 10">
        <text>hydrogencarbonate + H(+) = CO2 + H2O</text>
        <dbReference type="Rhea" id="RHEA:10748"/>
        <dbReference type="ChEBI" id="CHEBI:15377"/>
        <dbReference type="ChEBI" id="CHEBI:15378"/>
        <dbReference type="ChEBI" id="CHEBI:16526"/>
        <dbReference type="ChEBI" id="CHEBI:17544"/>
        <dbReference type="EC" id="4.2.1.1"/>
    </reaction>
</comment>
<protein>
    <recommendedName>
        <fullName evidence="4 10">Carbonic anhydrase</fullName>
        <ecNumber evidence="4 10">4.2.1.1</ecNumber>
    </recommendedName>
</protein>
<keyword evidence="13" id="KW-1185">Reference proteome</keyword>
<evidence type="ECO:0000259" key="11">
    <source>
        <dbReference type="PROSITE" id="PS51144"/>
    </source>
</evidence>
<feature type="domain" description="Alpha-carbonic anhydrase" evidence="11">
    <location>
        <begin position="8"/>
        <end position="260"/>
    </location>
</feature>
<comment type="cofactor">
    <cofactor evidence="1 10">
        <name>Zn(2+)</name>
        <dbReference type="ChEBI" id="CHEBI:29105"/>
    </cofactor>
</comment>
<evidence type="ECO:0000313" key="14">
    <source>
        <dbReference type="WBParaSite" id="HNAJ_0001263901-mRNA-1"/>
    </source>
</evidence>
<dbReference type="EC" id="4.2.1.1" evidence="4 10"/>
<dbReference type="STRING" id="102285.A0A0R3TXP4"/>
<comment type="subcellular location">
    <subcellularLocation>
        <location evidence="2">Secreted</location>
        <location evidence="2">Extracellular space</location>
        <location evidence="2">Extracellular matrix</location>
    </subcellularLocation>
</comment>
<dbReference type="Pfam" id="PF00194">
    <property type="entry name" value="Carb_anhydrase"/>
    <property type="match status" value="1"/>
</dbReference>
<evidence type="ECO:0000313" key="13">
    <source>
        <dbReference type="Proteomes" id="UP000278807"/>
    </source>
</evidence>
<keyword evidence="5" id="KW-0272">Extracellular matrix</keyword>
<gene>
    <name evidence="12" type="ORF">HNAJ_LOCUS12617</name>
</gene>
<dbReference type="GO" id="GO:0005737">
    <property type="term" value="C:cytoplasm"/>
    <property type="evidence" value="ECO:0007669"/>
    <property type="project" value="TreeGrafter"/>
</dbReference>
<keyword evidence="6 10" id="KW-0479">Metal-binding</keyword>
<evidence type="ECO:0000256" key="2">
    <source>
        <dbReference type="ARBA" id="ARBA00004498"/>
    </source>
</evidence>
<sequence>MTTATDHIDYGYGPTNGPHTWCITCRTAAGTHQSPINIITHNCHFDPTLTPFKVFVSHHGHQILSRKQHNFQVSFKTDRPTYVEGGPLKNKYNLLQLHFHWGCYDEWGSEHHIDGHSYAGELHLVFMNEKYANINQAFNDPEGLCVIGIFLKPSVEGCSAMAPMMAAMKSSKPGCETSVKGEIDINGLIPNNSRYFTYEGSLTTPPCVECVRWIVCAKPLRLSKDQLAALRSMHCCETCYTNENFRPPVPVGDRVVVCSFPQSIRPQKCDT</sequence>
<name>A0A0R3TXP4_RODNA</name>
<evidence type="ECO:0000256" key="9">
    <source>
        <dbReference type="ARBA" id="ARBA00048348"/>
    </source>
</evidence>
<dbReference type="Gene3D" id="3.10.200.10">
    <property type="entry name" value="Alpha carbonic anhydrase"/>
    <property type="match status" value="1"/>
</dbReference>
<dbReference type="EMBL" id="UZAE01014493">
    <property type="protein sequence ID" value="VDO13599.1"/>
    <property type="molecule type" value="Genomic_DNA"/>
</dbReference>
<comment type="function">
    <text evidence="10">Reversible hydration of carbon dioxide.</text>
</comment>
<evidence type="ECO:0000256" key="6">
    <source>
        <dbReference type="ARBA" id="ARBA00022723"/>
    </source>
</evidence>
<organism evidence="14">
    <name type="scientific">Rodentolepis nana</name>
    <name type="common">Dwarf tapeworm</name>
    <name type="synonym">Hymenolepis nana</name>
    <dbReference type="NCBI Taxonomy" id="102285"/>
    <lineage>
        <taxon>Eukaryota</taxon>
        <taxon>Metazoa</taxon>
        <taxon>Spiralia</taxon>
        <taxon>Lophotrochozoa</taxon>
        <taxon>Platyhelminthes</taxon>
        <taxon>Cestoda</taxon>
        <taxon>Eucestoda</taxon>
        <taxon>Cyclophyllidea</taxon>
        <taxon>Hymenolepididae</taxon>
        <taxon>Rodentolepis</taxon>
    </lineage>
</organism>
<dbReference type="WBParaSite" id="HNAJ_0001263901-mRNA-1">
    <property type="protein sequence ID" value="HNAJ_0001263901-mRNA-1"/>
    <property type="gene ID" value="HNAJ_0001263901"/>
</dbReference>
<dbReference type="SUPFAM" id="SSF51069">
    <property type="entry name" value="Carbonic anhydrase"/>
    <property type="match status" value="1"/>
</dbReference>
<dbReference type="GO" id="GO:0004089">
    <property type="term" value="F:carbonate dehydratase activity"/>
    <property type="evidence" value="ECO:0007669"/>
    <property type="project" value="UniProtKB-UniRule"/>
</dbReference>
<dbReference type="InterPro" id="IPR036398">
    <property type="entry name" value="CA_dom_sf"/>
</dbReference>
<reference evidence="14" key="1">
    <citation type="submission" date="2017-02" db="UniProtKB">
        <authorList>
            <consortium name="WormBaseParasite"/>
        </authorList>
    </citation>
    <scope>IDENTIFICATION</scope>
</reference>
<evidence type="ECO:0000256" key="1">
    <source>
        <dbReference type="ARBA" id="ARBA00001947"/>
    </source>
</evidence>
<evidence type="ECO:0000256" key="7">
    <source>
        <dbReference type="ARBA" id="ARBA00022833"/>
    </source>
</evidence>
<keyword evidence="5" id="KW-0964">Secreted</keyword>
<comment type="similarity">
    <text evidence="3 10">Belongs to the alpha-carbonic anhydrase family.</text>
</comment>
<evidence type="ECO:0000256" key="3">
    <source>
        <dbReference type="ARBA" id="ARBA00010718"/>
    </source>
</evidence>
<dbReference type="PANTHER" id="PTHR18952">
    <property type="entry name" value="CARBONIC ANHYDRASE"/>
    <property type="match status" value="1"/>
</dbReference>
<proteinExistence type="inferred from homology"/>
<dbReference type="InterPro" id="IPR023561">
    <property type="entry name" value="Carbonic_anhydrase_a-class"/>
</dbReference>
<accession>A0A0R3TXP4</accession>
<dbReference type="AlphaFoldDB" id="A0A0R3TXP4"/>
<dbReference type="SMART" id="SM01057">
    <property type="entry name" value="Carb_anhydrase"/>
    <property type="match status" value="1"/>
</dbReference>
<dbReference type="InterPro" id="IPR018338">
    <property type="entry name" value="Carbonic_anhydrase_a-class_CS"/>
</dbReference>
<evidence type="ECO:0000256" key="8">
    <source>
        <dbReference type="ARBA" id="ARBA00023239"/>
    </source>
</evidence>
<reference evidence="12 13" key="2">
    <citation type="submission" date="2018-11" db="EMBL/GenBank/DDBJ databases">
        <authorList>
            <consortium name="Pathogen Informatics"/>
        </authorList>
    </citation>
    <scope>NUCLEOTIDE SEQUENCE [LARGE SCALE GENOMIC DNA]</scope>
</reference>
<dbReference type="Proteomes" id="UP000278807">
    <property type="component" value="Unassembled WGS sequence"/>
</dbReference>
<dbReference type="PROSITE" id="PS51144">
    <property type="entry name" value="ALPHA_CA_2"/>
    <property type="match status" value="1"/>
</dbReference>
<evidence type="ECO:0000256" key="10">
    <source>
        <dbReference type="RuleBase" id="RU367011"/>
    </source>
</evidence>
<dbReference type="PROSITE" id="PS00162">
    <property type="entry name" value="ALPHA_CA_1"/>
    <property type="match status" value="1"/>
</dbReference>
<evidence type="ECO:0000256" key="5">
    <source>
        <dbReference type="ARBA" id="ARBA00022530"/>
    </source>
</evidence>
<dbReference type="GO" id="GO:0008270">
    <property type="term" value="F:zinc ion binding"/>
    <property type="evidence" value="ECO:0007669"/>
    <property type="project" value="UniProtKB-UniRule"/>
</dbReference>
<dbReference type="InterPro" id="IPR001148">
    <property type="entry name" value="CA_dom"/>
</dbReference>
<dbReference type="OrthoDB" id="429145at2759"/>